<evidence type="ECO:0000256" key="4">
    <source>
        <dbReference type="ARBA" id="ARBA00022989"/>
    </source>
</evidence>
<dbReference type="Pfam" id="PF12796">
    <property type="entry name" value="Ank_2"/>
    <property type="match status" value="2"/>
</dbReference>
<gene>
    <name evidence="10" type="ORF">BVC80_1687g13</name>
</gene>
<protein>
    <submittedName>
        <fullName evidence="10">Ankyrin repeat</fullName>
    </submittedName>
</protein>
<dbReference type="PROSITE" id="PS50297">
    <property type="entry name" value="ANK_REP_REGION"/>
    <property type="match status" value="3"/>
</dbReference>
<evidence type="ECO:0000256" key="1">
    <source>
        <dbReference type="ARBA" id="ARBA00004141"/>
    </source>
</evidence>
<feature type="repeat" description="ANK" evidence="7">
    <location>
        <begin position="70"/>
        <end position="103"/>
    </location>
</feature>
<feature type="transmembrane region" description="Helical" evidence="8">
    <location>
        <begin position="389"/>
        <end position="408"/>
    </location>
</feature>
<dbReference type="PROSITE" id="PS50088">
    <property type="entry name" value="ANK_REPEAT"/>
    <property type="match status" value="3"/>
</dbReference>
<dbReference type="AlphaFoldDB" id="A0A200RAQ4"/>
<dbReference type="SUPFAM" id="SSF48403">
    <property type="entry name" value="Ankyrin repeat"/>
    <property type="match status" value="1"/>
</dbReference>
<evidence type="ECO:0000256" key="2">
    <source>
        <dbReference type="ARBA" id="ARBA00022692"/>
    </source>
</evidence>
<evidence type="ECO:0000256" key="5">
    <source>
        <dbReference type="ARBA" id="ARBA00023043"/>
    </source>
</evidence>
<dbReference type="Pfam" id="PF13962">
    <property type="entry name" value="PGG"/>
    <property type="match status" value="1"/>
</dbReference>
<feature type="transmembrane region" description="Helical" evidence="8">
    <location>
        <begin position="331"/>
        <end position="352"/>
    </location>
</feature>
<dbReference type="Gene3D" id="1.25.40.20">
    <property type="entry name" value="Ankyrin repeat-containing domain"/>
    <property type="match status" value="1"/>
</dbReference>
<evidence type="ECO:0000256" key="6">
    <source>
        <dbReference type="ARBA" id="ARBA00023136"/>
    </source>
</evidence>
<feature type="domain" description="PGG" evidence="9">
    <location>
        <begin position="265"/>
        <end position="378"/>
    </location>
</feature>
<evidence type="ECO:0000313" key="10">
    <source>
        <dbReference type="EMBL" id="OVA19795.1"/>
    </source>
</evidence>
<keyword evidence="2 8" id="KW-0812">Transmembrane</keyword>
<accession>A0A200RAQ4</accession>
<feature type="repeat" description="ANK" evidence="7">
    <location>
        <begin position="139"/>
        <end position="161"/>
    </location>
</feature>
<dbReference type="OMA" id="REICIVV"/>
<feature type="transmembrane region" description="Helical" evidence="8">
    <location>
        <begin position="364"/>
        <end position="383"/>
    </location>
</feature>
<evidence type="ECO:0000256" key="7">
    <source>
        <dbReference type="PROSITE-ProRule" id="PRU00023"/>
    </source>
</evidence>
<name>A0A200RAQ4_MACCD</name>
<keyword evidence="11" id="KW-1185">Reference proteome</keyword>
<dbReference type="Proteomes" id="UP000195402">
    <property type="component" value="Unassembled WGS sequence"/>
</dbReference>
<organism evidence="10 11">
    <name type="scientific">Macleaya cordata</name>
    <name type="common">Five-seeded plume-poppy</name>
    <name type="synonym">Bocconia cordata</name>
    <dbReference type="NCBI Taxonomy" id="56857"/>
    <lineage>
        <taxon>Eukaryota</taxon>
        <taxon>Viridiplantae</taxon>
        <taxon>Streptophyta</taxon>
        <taxon>Embryophyta</taxon>
        <taxon>Tracheophyta</taxon>
        <taxon>Spermatophyta</taxon>
        <taxon>Magnoliopsida</taxon>
        <taxon>Ranunculales</taxon>
        <taxon>Papaveraceae</taxon>
        <taxon>Papaveroideae</taxon>
        <taxon>Macleaya</taxon>
    </lineage>
</organism>
<proteinExistence type="predicted"/>
<feature type="repeat" description="ANK" evidence="7">
    <location>
        <begin position="105"/>
        <end position="127"/>
    </location>
</feature>
<keyword evidence="5 7" id="KW-0040">ANK repeat</keyword>
<keyword evidence="6 8" id="KW-0472">Membrane</keyword>
<dbReference type="SMART" id="SM00248">
    <property type="entry name" value="ANK"/>
    <property type="match status" value="4"/>
</dbReference>
<keyword evidence="4 8" id="KW-1133">Transmembrane helix</keyword>
<reference evidence="10 11" key="1">
    <citation type="journal article" date="2017" name="Mol. Plant">
        <title>The Genome of Medicinal Plant Macleaya cordata Provides New Insights into Benzylisoquinoline Alkaloids Metabolism.</title>
        <authorList>
            <person name="Liu X."/>
            <person name="Liu Y."/>
            <person name="Huang P."/>
            <person name="Ma Y."/>
            <person name="Qing Z."/>
            <person name="Tang Q."/>
            <person name="Cao H."/>
            <person name="Cheng P."/>
            <person name="Zheng Y."/>
            <person name="Yuan Z."/>
            <person name="Zhou Y."/>
            <person name="Liu J."/>
            <person name="Tang Z."/>
            <person name="Zhuo Y."/>
            <person name="Zhang Y."/>
            <person name="Yu L."/>
            <person name="Huang J."/>
            <person name="Yang P."/>
            <person name="Peng Q."/>
            <person name="Zhang J."/>
            <person name="Jiang W."/>
            <person name="Zhang Z."/>
            <person name="Lin K."/>
            <person name="Ro D.K."/>
            <person name="Chen X."/>
            <person name="Xiong X."/>
            <person name="Shang Y."/>
            <person name="Huang S."/>
            <person name="Zeng J."/>
        </authorList>
    </citation>
    <scope>NUCLEOTIDE SEQUENCE [LARGE SCALE GENOMIC DNA]</scope>
    <source>
        <strain evidence="11">cv. BLH2017</strain>
        <tissue evidence="10">Root</tissue>
    </source>
</reference>
<dbReference type="PANTHER" id="PTHR24186:SF37">
    <property type="entry name" value="PGG DOMAIN-CONTAINING PROTEIN"/>
    <property type="match status" value="1"/>
</dbReference>
<evidence type="ECO:0000256" key="3">
    <source>
        <dbReference type="ARBA" id="ARBA00022737"/>
    </source>
</evidence>
<comment type="subcellular location">
    <subcellularLocation>
        <location evidence="1">Membrane</location>
        <topology evidence="1">Multi-pass membrane protein</topology>
    </subcellularLocation>
</comment>
<sequence length="451" mass="50162">MDQRLFTAAQTGNLEAFYEQLAEDPLVLERVSLGSCSETPLHIAALAGQTDFAKEIIRRRPAFAVELNKDGFSPIHMASANGYVEIVKELLTQVGSSLCVLKDAEGRTPLHCAVTKGRINVIHELLSACSGCVREVTARSETALHLAVKNNQFEVLKGLLESCHTNDELLNAKDRDGNTISCEPQDIEIKEILRLAGAQSSQDISTTQQVVVKPATPVTSEEVLIPVHQDHISISVRQEPNTSRAIKLFKDFSKEIVGEIENSPRETRNALLVVAVLIATLTYQGGLNPPGGVWQDHSPGNNSTTTTAVVVGNSIIHHAGKAIMAYQHQCFIYYMVFNTLGFFTSLVLISFLTSRFPLKAWLQLAVISMAIAFGCGVCFIASFRGCLKVFLQLFFFGAVLGWYHWWIIKFAHRTLRRLCNYWKYQNLFQRIIQFILSHSRSINNAVQVDQL</sequence>
<dbReference type="InterPro" id="IPR026961">
    <property type="entry name" value="PGG_dom"/>
</dbReference>
<comment type="caution">
    <text evidence="10">The sequence shown here is derived from an EMBL/GenBank/DDBJ whole genome shotgun (WGS) entry which is preliminary data.</text>
</comment>
<dbReference type="InParanoid" id="A0A200RAQ4"/>
<evidence type="ECO:0000259" key="9">
    <source>
        <dbReference type="Pfam" id="PF13962"/>
    </source>
</evidence>
<dbReference type="InterPro" id="IPR036770">
    <property type="entry name" value="Ankyrin_rpt-contain_sf"/>
</dbReference>
<dbReference type="EMBL" id="MVGT01000171">
    <property type="protein sequence ID" value="OVA19795.1"/>
    <property type="molecule type" value="Genomic_DNA"/>
</dbReference>
<keyword evidence="3" id="KW-0677">Repeat</keyword>
<evidence type="ECO:0000313" key="11">
    <source>
        <dbReference type="Proteomes" id="UP000195402"/>
    </source>
</evidence>
<dbReference type="FunCoup" id="A0A200RAQ4">
    <property type="interactions" value="94"/>
</dbReference>
<dbReference type="STRING" id="56857.A0A200RAQ4"/>
<dbReference type="GO" id="GO:0005886">
    <property type="term" value="C:plasma membrane"/>
    <property type="evidence" value="ECO:0007669"/>
    <property type="project" value="TreeGrafter"/>
</dbReference>
<dbReference type="InterPro" id="IPR002110">
    <property type="entry name" value="Ankyrin_rpt"/>
</dbReference>
<dbReference type="OrthoDB" id="674805at2759"/>
<dbReference type="PANTHER" id="PTHR24186">
    <property type="entry name" value="PROTEIN PHOSPHATASE 1 REGULATORY SUBUNIT"/>
    <property type="match status" value="1"/>
</dbReference>
<evidence type="ECO:0000256" key="8">
    <source>
        <dbReference type="SAM" id="Phobius"/>
    </source>
</evidence>